<reference evidence="2 3" key="1">
    <citation type="journal article" date="2018" name="Nat. Biotechnol.">
        <title>A standardized bacterial taxonomy based on genome phylogeny substantially revises the tree of life.</title>
        <authorList>
            <person name="Parks D.H."/>
            <person name="Chuvochina M."/>
            <person name="Waite D.W."/>
            <person name="Rinke C."/>
            <person name="Skarshewski A."/>
            <person name="Chaumeil P.A."/>
            <person name="Hugenholtz P."/>
        </authorList>
    </citation>
    <scope>NUCLEOTIDE SEQUENCE [LARGE SCALE GENOMIC DNA]</scope>
    <source>
        <strain evidence="2">UBA8739</strain>
    </source>
</reference>
<dbReference type="SUPFAM" id="SSF53681">
    <property type="entry name" value="Aspartate/glutamate racemase"/>
    <property type="match status" value="2"/>
</dbReference>
<dbReference type="Gene3D" id="3.40.50.1860">
    <property type="match status" value="2"/>
</dbReference>
<dbReference type="InterPro" id="IPR001920">
    <property type="entry name" value="Asp/Glu_race"/>
</dbReference>
<accession>A0A3B9IDF0</accession>
<comment type="caution">
    <text evidence="2">The sequence shown here is derived from an EMBL/GenBank/DDBJ whole genome shotgun (WGS) entry which is preliminary data.</text>
</comment>
<keyword evidence="1" id="KW-0413">Isomerase</keyword>
<dbReference type="PROSITE" id="PS00924">
    <property type="entry name" value="ASP_GLU_RACEMASE_2"/>
    <property type="match status" value="1"/>
</dbReference>
<proteinExistence type="predicted"/>
<dbReference type="GO" id="GO:0047661">
    <property type="term" value="F:amino-acid racemase activity"/>
    <property type="evidence" value="ECO:0007669"/>
    <property type="project" value="InterPro"/>
</dbReference>
<dbReference type="PANTHER" id="PTHR21198:SF7">
    <property type="entry name" value="ASPARTATE-GLUTAMATE RACEMASE FAMILY"/>
    <property type="match status" value="1"/>
</dbReference>
<dbReference type="InterPro" id="IPR015942">
    <property type="entry name" value="Asp/Glu/hydantoin_racemase"/>
</dbReference>
<protein>
    <submittedName>
        <fullName evidence="2">Aspartate racemase</fullName>
    </submittedName>
</protein>
<organism evidence="2 3">
    <name type="scientific">Tistrella mobilis</name>
    <dbReference type="NCBI Taxonomy" id="171437"/>
    <lineage>
        <taxon>Bacteria</taxon>
        <taxon>Pseudomonadati</taxon>
        <taxon>Pseudomonadota</taxon>
        <taxon>Alphaproteobacteria</taxon>
        <taxon>Geminicoccales</taxon>
        <taxon>Geminicoccaceae</taxon>
        <taxon>Tistrella</taxon>
    </lineage>
</organism>
<name>A0A3B9IDF0_9PROT</name>
<dbReference type="InterPro" id="IPR033134">
    <property type="entry name" value="Asp/Glu_racemase_AS_2"/>
</dbReference>
<gene>
    <name evidence="2" type="ORF">DCK97_00420</name>
</gene>
<evidence type="ECO:0000256" key="1">
    <source>
        <dbReference type="ARBA" id="ARBA00023235"/>
    </source>
</evidence>
<sequence>MRTPQTRKTLPMAGAIGLIGGTGWPSTALYYERLNRLAEPGTVPVLIASLSFAPILADAERGRFDLVTAAFVAAGQGLAAAGAGVIGLCAATAHLAFDAVAAAVPVPCLHIAEPFRRPADLLPNGLPSKGAAVGVLGTAQTLEQGVFSGPLAAAGHRVVTPDARLAARLDRAIKTGISSGRPTPADIAAVQAALDDLVAGGADAVVLGCTELPLIRDRLRPAVPLIDAVAAHCQALLSRSRG</sequence>
<dbReference type="Proteomes" id="UP000257706">
    <property type="component" value="Unassembled WGS sequence"/>
</dbReference>
<dbReference type="EMBL" id="DMAI01000004">
    <property type="protein sequence ID" value="HAE45862.1"/>
    <property type="molecule type" value="Genomic_DNA"/>
</dbReference>
<dbReference type="Pfam" id="PF01177">
    <property type="entry name" value="Asp_Glu_race"/>
    <property type="match status" value="1"/>
</dbReference>
<dbReference type="PANTHER" id="PTHR21198">
    <property type="entry name" value="GLUTAMATE RACEMASE"/>
    <property type="match status" value="1"/>
</dbReference>
<evidence type="ECO:0000313" key="3">
    <source>
        <dbReference type="Proteomes" id="UP000257706"/>
    </source>
</evidence>
<dbReference type="AlphaFoldDB" id="A0A3B9IDF0"/>
<evidence type="ECO:0000313" key="2">
    <source>
        <dbReference type="EMBL" id="HAE45862.1"/>
    </source>
</evidence>